<keyword evidence="3" id="KW-1185">Reference proteome</keyword>
<evidence type="ECO:0000256" key="1">
    <source>
        <dbReference type="SAM" id="MobiDB-lite"/>
    </source>
</evidence>
<proteinExistence type="predicted"/>
<dbReference type="RefSeq" id="WP_145804596.1">
    <property type="nucleotide sequence ID" value="NZ_VIVK01000001.1"/>
</dbReference>
<name>A0A561BNV0_9ACTN</name>
<protein>
    <submittedName>
        <fullName evidence="2">Uncharacterized protein</fullName>
    </submittedName>
</protein>
<organism evidence="2 3">
    <name type="scientific">Kribbella amoyensis</name>
    <dbReference type="NCBI Taxonomy" id="996641"/>
    <lineage>
        <taxon>Bacteria</taxon>
        <taxon>Bacillati</taxon>
        <taxon>Actinomycetota</taxon>
        <taxon>Actinomycetes</taxon>
        <taxon>Propionibacteriales</taxon>
        <taxon>Kribbellaceae</taxon>
        <taxon>Kribbella</taxon>
    </lineage>
</organism>
<sequence length="150" mass="15922">MDYDQFDAVYGQVLVSARSLDAAALESEVDRLRTLADSLDSPADQQAAHLLVASLQDAVARSQRPVSAEMAAAVQIQTHARTSQGTSAERIKRIRAGIDQIATIAETADVFERGAILDLNTSLVRLLDTLTLDGPDDGAEGEGTEVDGGR</sequence>
<evidence type="ECO:0000313" key="2">
    <source>
        <dbReference type="EMBL" id="TWD80537.1"/>
    </source>
</evidence>
<reference evidence="2 3" key="1">
    <citation type="submission" date="2019-06" db="EMBL/GenBank/DDBJ databases">
        <title>Sequencing the genomes of 1000 actinobacteria strains.</title>
        <authorList>
            <person name="Klenk H.-P."/>
        </authorList>
    </citation>
    <scope>NUCLEOTIDE SEQUENCE [LARGE SCALE GENOMIC DNA]</scope>
    <source>
        <strain evidence="2 3">DSM 24683</strain>
    </source>
</reference>
<feature type="region of interest" description="Disordered" evidence="1">
    <location>
        <begin position="131"/>
        <end position="150"/>
    </location>
</feature>
<comment type="caution">
    <text evidence="2">The sequence shown here is derived from an EMBL/GenBank/DDBJ whole genome shotgun (WGS) entry which is preliminary data.</text>
</comment>
<evidence type="ECO:0000313" key="3">
    <source>
        <dbReference type="Proteomes" id="UP000318380"/>
    </source>
</evidence>
<dbReference type="Proteomes" id="UP000318380">
    <property type="component" value="Unassembled WGS sequence"/>
</dbReference>
<dbReference type="EMBL" id="VIVK01000001">
    <property type="protein sequence ID" value="TWD80537.1"/>
    <property type="molecule type" value="Genomic_DNA"/>
</dbReference>
<dbReference type="OrthoDB" id="3826791at2"/>
<feature type="compositionally biased region" description="Acidic residues" evidence="1">
    <location>
        <begin position="134"/>
        <end position="150"/>
    </location>
</feature>
<accession>A0A561BNV0</accession>
<dbReference type="AlphaFoldDB" id="A0A561BNV0"/>
<gene>
    <name evidence="2" type="ORF">FB561_1618</name>
</gene>